<evidence type="ECO:0000256" key="5">
    <source>
        <dbReference type="ARBA" id="ARBA00019465"/>
    </source>
</evidence>
<dbReference type="EMBL" id="FOVF01000003">
    <property type="protein sequence ID" value="SFN05409.1"/>
    <property type="molecule type" value="Genomic_DNA"/>
</dbReference>
<evidence type="ECO:0000259" key="13">
    <source>
        <dbReference type="Pfam" id="PF08546"/>
    </source>
</evidence>
<dbReference type="InterPro" id="IPR013752">
    <property type="entry name" value="KPA_reductase"/>
</dbReference>
<keyword evidence="15" id="KW-1185">Reference proteome</keyword>
<feature type="domain" description="Ketopantoate reductase N-terminal" evidence="12">
    <location>
        <begin position="3"/>
        <end position="150"/>
    </location>
</feature>
<protein>
    <recommendedName>
        <fullName evidence="5 11">2-dehydropantoate 2-reductase</fullName>
        <ecNumber evidence="4 11">1.1.1.169</ecNumber>
    </recommendedName>
    <alternativeName>
        <fullName evidence="9 11">Ketopantoate reductase</fullName>
    </alternativeName>
</protein>
<dbReference type="UniPathway" id="UPA00028">
    <property type="reaction ID" value="UER00004"/>
</dbReference>
<keyword evidence="8 11" id="KW-0560">Oxidoreductase</keyword>
<dbReference type="PANTHER" id="PTHR21708">
    <property type="entry name" value="PROBABLE 2-DEHYDROPANTOATE 2-REDUCTASE"/>
    <property type="match status" value="1"/>
</dbReference>
<reference evidence="14 15" key="1">
    <citation type="submission" date="2016-10" db="EMBL/GenBank/DDBJ databases">
        <authorList>
            <person name="de Groot N.N."/>
        </authorList>
    </citation>
    <scope>NUCLEOTIDE SEQUENCE [LARGE SCALE GENOMIC DNA]</scope>
    <source>
        <strain evidence="14 15">CGMCC 1.7659</strain>
    </source>
</reference>
<dbReference type="SUPFAM" id="SSF51735">
    <property type="entry name" value="NAD(P)-binding Rossmann-fold domains"/>
    <property type="match status" value="1"/>
</dbReference>
<dbReference type="InterPro" id="IPR051402">
    <property type="entry name" value="KPR-Related"/>
</dbReference>
<evidence type="ECO:0000256" key="7">
    <source>
        <dbReference type="ARBA" id="ARBA00022857"/>
    </source>
</evidence>
<evidence type="ECO:0000256" key="6">
    <source>
        <dbReference type="ARBA" id="ARBA00022655"/>
    </source>
</evidence>
<dbReference type="OrthoDB" id="9796561at2"/>
<sequence>MRVLVLGAGATGAYFGNRLIESGADVSFLVRPRRAATLASQGLVIRASSGTVQRPVDAITAVPPGTKFDLVLLSCKAYDLASAISAIAPAVESGACVLPLLNGLRHLDALDAAFGRNRVLGGLCHISVTLAEDGSVRQVGSIARLTFGSRAETPAVPGDVRDGLLSISEEVIHSADVISAMWQKFAFLTALAGITCLMRANVGAIVAVAEGTELIRWMYLECAEVARRSGHPPDDAALSEALDILTAPHSPLKASMLRDVERGQRTEVEHVLGDMLGRAGALGVDAPLLAAACAQLRIHEARLASGER</sequence>
<keyword evidence="7 11" id="KW-0521">NADP</keyword>
<dbReference type="PANTHER" id="PTHR21708:SF26">
    <property type="entry name" value="2-DEHYDROPANTOATE 2-REDUCTASE"/>
    <property type="match status" value="1"/>
</dbReference>
<evidence type="ECO:0000256" key="1">
    <source>
        <dbReference type="ARBA" id="ARBA00002919"/>
    </source>
</evidence>
<dbReference type="InterPro" id="IPR013332">
    <property type="entry name" value="KPR_N"/>
</dbReference>
<dbReference type="Pfam" id="PF02558">
    <property type="entry name" value="ApbA"/>
    <property type="match status" value="1"/>
</dbReference>
<dbReference type="NCBIfam" id="TIGR00745">
    <property type="entry name" value="apbA_panE"/>
    <property type="match status" value="1"/>
</dbReference>
<evidence type="ECO:0000256" key="8">
    <source>
        <dbReference type="ARBA" id="ARBA00023002"/>
    </source>
</evidence>
<comment type="similarity">
    <text evidence="3 11">Belongs to the ketopantoate reductase family.</text>
</comment>
<dbReference type="Gene3D" id="3.40.50.720">
    <property type="entry name" value="NAD(P)-binding Rossmann-like Domain"/>
    <property type="match status" value="1"/>
</dbReference>
<dbReference type="GO" id="GO:0005737">
    <property type="term" value="C:cytoplasm"/>
    <property type="evidence" value="ECO:0007669"/>
    <property type="project" value="TreeGrafter"/>
</dbReference>
<keyword evidence="6 11" id="KW-0566">Pantothenate biosynthesis</keyword>
<dbReference type="Proteomes" id="UP000198575">
    <property type="component" value="Unassembled WGS sequence"/>
</dbReference>
<comment type="function">
    <text evidence="1 11">Catalyzes the NADPH-dependent reduction of ketopantoate into pantoic acid.</text>
</comment>
<comment type="pathway">
    <text evidence="2 11">Cofactor biosynthesis; (R)-pantothenate biosynthesis; (R)-pantoate from 3-methyl-2-oxobutanoate: step 2/2.</text>
</comment>
<dbReference type="EC" id="1.1.1.169" evidence="4 11"/>
<dbReference type="InterPro" id="IPR003710">
    <property type="entry name" value="ApbA"/>
</dbReference>
<dbReference type="SUPFAM" id="SSF48179">
    <property type="entry name" value="6-phosphogluconate dehydrogenase C-terminal domain-like"/>
    <property type="match status" value="1"/>
</dbReference>
<evidence type="ECO:0000256" key="2">
    <source>
        <dbReference type="ARBA" id="ARBA00004994"/>
    </source>
</evidence>
<dbReference type="InterPro" id="IPR013328">
    <property type="entry name" value="6PGD_dom2"/>
</dbReference>
<dbReference type="STRING" id="578942.SAMN05216289_103107"/>
<organism evidence="14 15">
    <name type="scientific">Dokdonella immobilis</name>
    <dbReference type="NCBI Taxonomy" id="578942"/>
    <lineage>
        <taxon>Bacteria</taxon>
        <taxon>Pseudomonadati</taxon>
        <taxon>Pseudomonadota</taxon>
        <taxon>Gammaproteobacteria</taxon>
        <taxon>Lysobacterales</taxon>
        <taxon>Rhodanobacteraceae</taxon>
        <taxon>Dokdonella</taxon>
    </lineage>
</organism>
<feature type="domain" description="Ketopantoate reductase C-terminal" evidence="13">
    <location>
        <begin position="176"/>
        <end position="298"/>
    </location>
</feature>
<evidence type="ECO:0000256" key="11">
    <source>
        <dbReference type="RuleBase" id="RU362068"/>
    </source>
</evidence>
<dbReference type="InterPro" id="IPR036291">
    <property type="entry name" value="NAD(P)-bd_dom_sf"/>
</dbReference>
<dbReference type="Pfam" id="PF08546">
    <property type="entry name" value="ApbA_C"/>
    <property type="match status" value="1"/>
</dbReference>
<evidence type="ECO:0000259" key="12">
    <source>
        <dbReference type="Pfam" id="PF02558"/>
    </source>
</evidence>
<name>A0A1I4VWT8_9GAMM</name>
<evidence type="ECO:0000256" key="10">
    <source>
        <dbReference type="ARBA" id="ARBA00048793"/>
    </source>
</evidence>
<dbReference type="AlphaFoldDB" id="A0A1I4VWT8"/>
<dbReference type="Gene3D" id="1.10.1040.10">
    <property type="entry name" value="N-(1-d-carboxylethyl)-l-norvaline Dehydrogenase, domain 2"/>
    <property type="match status" value="1"/>
</dbReference>
<evidence type="ECO:0000256" key="4">
    <source>
        <dbReference type="ARBA" id="ARBA00013014"/>
    </source>
</evidence>
<evidence type="ECO:0000256" key="3">
    <source>
        <dbReference type="ARBA" id="ARBA00007870"/>
    </source>
</evidence>
<dbReference type="GO" id="GO:0015940">
    <property type="term" value="P:pantothenate biosynthetic process"/>
    <property type="evidence" value="ECO:0007669"/>
    <property type="project" value="UniProtKB-UniPathway"/>
</dbReference>
<dbReference type="FunFam" id="1.10.1040.10:FF:000017">
    <property type="entry name" value="2-dehydropantoate 2-reductase"/>
    <property type="match status" value="1"/>
</dbReference>
<dbReference type="FunFam" id="3.40.50.720:FF:000307">
    <property type="entry name" value="2-dehydropantoate 2-reductase"/>
    <property type="match status" value="1"/>
</dbReference>
<dbReference type="InterPro" id="IPR008927">
    <property type="entry name" value="6-PGluconate_DH-like_C_sf"/>
</dbReference>
<evidence type="ECO:0000313" key="15">
    <source>
        <dbReference type="Proteomes" id="UP000198575"/>
    </source>
</evidence>
<proteinExistence type="inferred from homology"/>
<dbReference type="RefSeq" id="WP_092404834.1">
    <property type="nucleotide sequence ID" value="NZ_FOVF01000003.1"/>
</dbReference>
<accession>A0A1I4VWT8</accession>
<dbReference type="GO" id="GO:0008677">
    <property type="term" value="F:2-dehydropantoate 2-reductase activity"/>
    <property type="evidence" value="ECO:0007669"/>
    <property type="project" value="UniProtKB-EC"/>
</dbReference>
<evidence type="ECO:0000256" key="9">
    <source>
        <dbReference type="ARBA" id="ARBA00032024"/>
    </source>
</evidence>
<evidence type="ECO:0000313" key="14">
    <source>
        <dbReference type="EMBL" id="SFN05409.1"/>
    </source>
</evidence>
<gene>
    <name evidence="14" type="ORF">SAMN05216289_103107</name>
</gene>
<comment type="catalytic activity">
    <reaction evidence="10 11">
        <text>(R)-pantoate + NADP(+) = 2-dehydropantoate + NADPH + H(+)</text>
        <dbReference type="Rhea" id="RHEA:16233"/>
        <dbReference type="ChEBI" id="CHEBI:11561"/>
        <dbReference type="ChEBI" id="CHEBI:15378"/>
        <dbReference type="ChEBI" id="CHEBI:15980"/>
        <dbReference type="ChEBI" id="CHEBI:57783"/>
        <dbReference type="ChEBI" id="CHEBI:58349"/>
        <dbReference type="EC" id="1.1.1.169"/>
    </reaction>
</comment>